<evidence type="ECO:0000313" key="1">
    <source>
        <dbReference type="EMBL" id="ETX03681.1"/>
    </source>
</evidence>
<reference evidence="1 2" key="1">
    <citation type="journal article" date="2014" name="Nature">
        <title>An environmental bacterial taxon with a large and distinct metabolic repertoire.</title>
        <authorList>
            <person name="Wilson M.C."/>
            <person name="Mori T."/>
            <person name="Ruckert C."/>
            <person name="Uria A.R."/>
            <person name="Helf M.J."/>
            <person name="Takada K."/>
            <person name="Gernert C."/>
            <person name="Steffens U.A."/>
            <person name="Heycke N."/>
            <person name="Schmitt S."/>
            <person name="Rinke C."/>
            <person name="Helfrich E.J."/>
            <person name="Brachmann A.O."/>
            <person name="Gurgui C."/>
            <person name="Wakimoto T."/>
            <person name="Kracht M."/>
            <person name="Crusemann M."/>
            <person name="Hentschel U."/>
            <person name="Abe I."/>
            <person name="Matsunaga S."/>
            <person name="Kalinowski J."/>
            <person name="Takeyama H."/>
            <person name="Piel J."/>
        </authorList>
    </citation>
    <scope>NUCLEOTIDE SEQUENCE [LARGE SCALE GENOMIC DNA]</scope>
    <source>
        <strain evidence="2">TSY1</strain>
        <plasmid evidence="1">pTSY</plasmid>
    </source>
</reference>
<dbReference type="NCBIfam" id="TIGR03793">
    <property type="entry name" value="leader_NHLP"/>
    <property type="match status" value="1"/>
</dbReference>
<dbReference type="Gene3D" id="3.90.330.10">
    <property type="entry name" value="Nitrile hydratase alpha /Thiocyanate hydrolase gamma"/>
    <property type="match status" value="1"/>
</dbReference>
<dbReference type="Proteomes" id="UP000019141">
    <property type="component" value="Unassembled WGS sequence"/>
</dbReference>
<name>W4M128_ENTF1</name>
<gene>
    <name evidence="1" type="ORF">ETSY1_46465</name>
</gene>
<protein>
    <recommendedName>
        <fullName evidence="3">Nitrile hydratase alpha /Thiocyanate hydrolase gamma domain-containing protein</fullName>
    </recommendedName>
</protein>
<evidence type="ECO:0008006" key="3">
    <source>
        <dbReference type="Google" id="ProtNLM"/>
    </source>
</evidence>
<dbReference type="InterPro" id="IPR036648">
    <property type="entry name" value="CN_Hdrase_a/SCN_Hdrase_g_sf"/>
</dbReference>
<dbReference type="HOGENOM" id="CLU_1783330_0_0_7"/>
<organism evidence="1 2">
    <name type="scientific">Entotheonella factor</name>
    <dbReference type="NCBI Taxonomy" id="1429438"/>
    <lineage>
        <taxon>Bacteria</taxon>
        <taxon>Pseudomonadati</taxon>
        <taxon>Nitrospinota/Tectimicrobiota group</taxon>
        <taxon>Candidatus Tectimicrobiota</taxon>
        <taxon>Candidatus Entotheonellia</taxon>
        <taxon>Candidatus Entotheonellales</taxon>
        <taxon>Candidatus Entotheonellaceae</taxon>
        <taxon>Candidatus Entotheonella</taxon>
    </lineage>
</organism>
<geneLocation type="plasmid" evidence="1">
    <name>pTSY</name>
</geneLocation>
<evidence type="ECO:0000313" key="2">
    <source>
        <dbReference type="Proteomes" id="UP000019141"/>
    </source>
</evidence>
<dbReference type="GO" id="GO:0003824">
    <property type="term" value="F:catalytic activity"/>
    <property type="evidence" value="ECO:0007669"/>
    <property type="project" value="InterPro"/>
</dbReference>
<keyword evidence="1" id="KW-0614">Plasmid</keyword>
<dbReference type="InterPro" id="IPR022513">
    <property type="entry name" value="TOMM_pelo"/>
</dbReference>
<accession>W4M128</accession>
<dbReference type="EMBL" id="AZHW01000014">
    <property type="protein sequence ID" value="ETX03681.1"/>
    <property type="molecule type" value="Genomic_DNA"/>
</dbReference>
<comment type="caution">
    <text evidence="1">The sequence shown here is derived from an EMBL/GenBank/DDBJ whole genome shotgun (WGS) entry which is preliminary data.</text>
</comment>
<proteinExistence type="predicted"/>
<dbReference type="SUPFAM" id="SSF56209">
    <property type="entry name" value="Nitrile hydratase alpha chain"/>
    <property type="match status" value="1"/>
</dbReference>
<sequence length="145" mass="15425">MADSDNTPTSRKDFETAIIAKAWKDPEYLRRLRSNPREVLQEELEALHPGAQLPDDLGISIHEEDENHVHLVMPRHPQNVSDQTLTDDDLDQAAGGTGIGVVVAVVAGAVANTGAGVNQVAGGNINVVGNINVNANVSVNMNQTT</sequence>
<dbReference type="AlphaFoldDB" id="W4M128"/>
<keyword evidence="2" id="KW-1185">Reference proteome</keyword>
<dbReference type="SMR" id="W4M128"/>
<dbReference type="GO" id="GO:0046914">
    <property type="term" value="F:transition metal ion binding"/>
    <property type="evidence" value="ECO:0007669"/>
    <property type="project" value="InterPro"/>
</dbReference>